<dbReference type="OrthoDB" id="5914444at2759"/>
<dbReference type="GO" id="GO:0047464">
    <property type="term" value="F:heparosan-N-sulfate-glucuronate 5-epimerase activity"/>
    <property type="evidence" value="ECO:0007669"/>
    <property type="project" value="UniProtKB-EC"/>
</dbReference>
<comment type="similarity">
    <text evidence="5">Belongs to the D-glucuronyl C5-epimerase family.</text>
</comment>
<dbReference type="AlphaFoldDB" id="A0A8S1CS38"/>
<keyword evidence="8" id="KW-0735">Signal-anchor</keyword>
<protein>
    <recommendedName>
        <fullName evidence="6">heparosan-N-sulfate-glucuronate 5-epimerase</fullName>
        <ecNumber evidence="6">5.1.3.17</ecNumber>
    </recommendedName>
</protein>
<keyword evidence="9" id="KW-1133">Transmembrane helix</keyword>
<comment type="pathway">
    <text evidence="3">Glycan metabolism; heparin biosynthesis.</text>
</comment>
<keyword evidence="10" id="KW-0472">Membrane</keyword>
<evidence type="ECO:0000256" key="11">
    <source>
        <dbReference type="ARBA" id="ARBA00023235"/>
    </source>
</evidence>
<dbReference type="GO" id="GO:0015012">
    <property type="term" value="P:heparan sulfate proteoglycan biosynthetic process"/>
    <property type="evidence" value="ECO:0007669"/>
    <property type="project" value="InterPro"/>
</dbReference>
<feature type="domain" description="D-glucuronyl C5-epimerase beta-sandwich" evidence="14">
    <location>
        <begin position="213"/>
        <end position="303"/>
    </location>
</feature>
<dbReference type="SUPFAM" id="SSF81853">
    <property type="entry name" value="Family 10 polysaccharide lyase"/>
    <property type="match status" value="1"/>
</dbReference>
<evidence type="ECO:0000256" key="12">
    <source>
        <dbReference type="ARBA" id="ARBA00037847"/>
    </source>
</evidence>
<keyword evidence="16" id="KW-1185">Reference proteome</keyword>
<dbReference type="Pfam" id="PF06662">
    <property type="entry name" value="C5-epim_C"/>
    <property type="match status" value="1"/>
</dbReference>
<evidence type="ECO:0000256" key="5">
    <source>
        <dbReference type="ARBA" id="ARBA00005584"/>
    </source>
</evidence>
<comment type="pathway">
    <text evidence="4">Glycan metabolism; heparan sulfate biosynthesis.</text>
</comment>
<organism evidence="15 16">
    <name type="scientific">Cloeon dipterum</name>
    <dbReference type="NCBI Taxonomy" id="197152"/>
    <lineage>
        <taxon>Eukaryota</taxon>
        <taxon>Metazoa</taxon>
        <taxon>Ecdysozoa</taxon>
        <taxon>Arthropoda</taxon>
        <taxon>Hexapoda</taxon>
        <taxon>Insecta</taxon>
        <taxon>Pterygota</taxon>
        <taxon>Palaeoptera</taxon>
        <taxon>Ephemeroptera</taxon>
        <taxon>Pisciforma</taxon>
        <taxon>Baetidae</taxon>
        <taxon>Cloeon</taxon>
    </lineage>
</organism>
<comment type="subcellular location">
    <subcellularLocation>
        <location evidence="12">Endomembrane system</location>
        <topology evidence="12">Single-pass membrane protein</topology>
    </subcellularLocation>
    <subcellularLocation>
        <location evidence="2">Membrane</location>
        <topology evidence="2">Single-pass type II membrane protein</topology>
    </subcellularLocation>
</comment>
<feature type="domain" description="D-glucuronyl C5-epimerase C-terminal" evidence="13">
    <location>
        <begin position="334"/>
        <end position="519"/>
    </location>
</feature>
<evidence type="ECO:0000256" key="10">
    <source>
        <dbReference type="ARBA" id="ARBA00023136"/>
    </source>
</evidence>
<evidence type="ECO:0000256" key="4">
    <source>
        <dbReference type="ARBA" id="ARBA00005093"/>
    </source>
</evidence>
<dbReference type="InterPro" id="IPR010598">
    <property type="entry name" value="C5-epim_C"/>
</dbReference>
<evidence type="ECO:0000256" key="2">
    <source>
        <dbReference type="ARBA" id="ARBA00004606"/>
    </source>
</evidence>
<dbReference type="InterPro" id="IPR039721">
    <property type="entry name" value="C5-epimerase"/>
</dbReference>
<dbReference type="EC" id="5.1.3.17" evidence="6"/>
<dbReference type="PANTHER" id="PTHR13174:SF3">
    <property type="entry name" value="D-GLUCURONYL C5-EPIMERASE"/>
    <property type="match status" value="1"/>
</dbReference>
<evidence type="ECO:0000256" key="8">
    <source>
        <dbReference type="ARBA" id="ARBA00022968"/>
    </source>
</evidence>
<evidence type="ECO:0000259" key="13">
    <source>
        <dbReference type="Pfam" id="PF06662"/>
    </source>
</evidence>
<dbReference type="InterPro" id="IPR059154">
    <property type="entry name" value="Glce_b_sandwich"/>
</dbReference>
<dbReference type="PANTHER" id="PTHR13174">
    <property type="entry name" value="D-GLUCURONYL C5-EPIMERASE"/>
    <property type="match status" value="1"/>
</dbReference>
<reference evidence="15 16" key="1">
    <citation type="submission" date="2020-04" db="EMBL/GenBank/DDBJ databases">
        <authorList>
            <person name="Alioto T."/>
            <person name="Alioto T."/>
            <person name="Gomez Garrido J."/>
        </authorList>
    </citation>
    <scope>NUCLEOTIDE SEQUENCE [LARGE SCALE GENOMIC DNA]</scope>
</reference>
<evidence type="ECO:0000256" key="7">
    <source>
        <dbReference type="ARBA" id="ARBA00022692"/>
    </source>
</evidence>
<dbReference type="Proteomes" id="UP000494165">
    <property type="component" value="Unassembled WGS sequence"/>
</dbReference>
<dbReference type="GO" id="GO:0005794">
    <property type="term" value="C:Golgi apparatus"/>
    <property type="evidence" value="ECO:0007669"/>
    <property type="project" value="TreeGrafter"/>
</dbReference>
<keyword evidence="11" id="KW-0413">Isomerase</keyword>
<dbReference type="EMBL" id="CADEPI010000054">
    <property type="protein sequence ID" value="CAB3370718.1"/>
    <property type="molecule type" value="Genomic_DNA"/>
</dbReference>
<comment type="catalytic activity">
    <reaction evidence="1">
        <text>[heparosan-N-sulfate](n) = [heparan-N-sulfate](n)</text>
        <dbReference type="Rhea" id="RHEA:20197"/>
        <dbReference type="Rhea" id="RHEA-COMP:9556"/>
        <dbReference type="Rhea" id="RHEA-COMP:9557"/>
        <dbReference type="ChEBI" id="CHEBI:58041"/>
        <dbReference type="ChEBI" id="CHEBI:58287"/>
        <dbReference type="EC" id="5.1.3.17"/>
    </reaction>
</comment>
<sequence>MNEIKTKPIHSFMSTQAYRSEIPFHLLFIHPQVEYRDTECRINGEYSVPCLRQDEQVWLPFSFVHKYFEIFGEFTQQTPGGSERFDLWHSTSKVYKPKTNYDPRGVFLFFDNYNVEVRDRVMCVSADEGVPISTQWDSSGYYYPTQVAQFGLAHYSKNLTQPKVMRKVLEDGGDTSKTTWLVSDSSFAKREKYGSSKVLIFAGRVHAPVSSDMAYLDVNITLASNSSLWVAIEQKHQPTRRMHYVCGETRPIWTDGRDCFYGMGHCGQWNRLSRDLALDLQKAIRVSKRPRNLRVVAIGLEGSGRLDDLSLSNGSDHDALFWAAARWFVRHQSSDGGWPIPARRRLVAGMSILAPGWLSAMAQGHAASLLSRAYHRSGDPQYLEAAEKGLAPFRSPSAKGGVRASLWGHTWFEEYPTTPPSLVLNGFIYALLGLHDLRMIGNSKNASTLYSEGIESLRALLPVYDTGSASVYDLRHVTLGSAPNVARWDYHATHVNQLLMLATIEPQVELFKRTAMRWADYMLGHRAAHN</sequence>
<gene>
    <name evidence="15" type="ORF">CLODIP_2_CD04487</name>
</gene>
<evidence type="ECO:0000313" key="15">
    <source>
        <dbReference type="EMBL" id="CAB3370718.1"/>
    </source>
</evidence>
<evidence type="ECO:0000256" key="9">
    <source>
        <dbReference type="ARBA" id="ARBA00022989"/>
    </source>
</evidence>
<comment type="caution">
    <text evidence="15">The sequence shown here is derived from an EMBL/GenBank/DDBJ whole genome shotgun (WGS) entry which is preliminary data.</text>
</comment>
<evidence type="ECO:0000313" key="16">
    <source>
        <dbReference type="Proteomes" id="UP000494165"/>
    </source>
</evidence>
<evidence type="ECO:0000259" key="14">
    <source>
        <dbReference type="Pfam" id="PF21174"/>
    </source>
</evidence>
<proteinExistence type="inferred from homology"/>
<dbReference type="Pfam" id="PF21174">
    <property type="entry name" value="Glce_b_sandwich"/>
    <property type="match status" value="1"/>
</dbReference>
<keyword evidence="7" id="KW-0812">Transmembrane</keyword>
<name>A0A8S1CS38_9INSE</name>
<evidence type="ECO:0000256" key="6">
    <source>
        <dbReference type="ARBA" id="ARBA00012087"/>
    </source>
</evidence>
<accession>A0A8S1CS38</accession>
<evidence type="ECO:0000256" key="3">
    <source>
        <dbReference type="ARBA" id="ARBA00004841"/>
    </source>
</evidence>
<evidence type="ECO:0000256" key="1">
    <source>
        <dbReference type="ARBA" id="ARBA00000434"/>
    </source>
</evidence>